<name>A0ABQ1F297_9SPHN</name>
<feature type="signal peptide" evidence="1">
    <location>
        <begin position="1"/>
        <end position="23"/>
    </location>
</feature>
<keyword evidence="1" id="KW-0732">Signal</keyword>
<comment type="caution">
    <text evidence="2">The sequence shown here is derived from an EMBL/GenBank/DDBJ whole genome shotgun (WGS) entry which is preliminary data.</text>
</comment>
<feature type="chain" id="PRO_5046852956" evidence="1">
    <location>
        <begin position="24"/>
        <end position="140"/>
    </location>
</feature>
<reference evidence="3" key="1">
    <citation type="journal article" date="2019" name="Int. J. Syst. Evol. Microbiol.">
        <title>The Global Catalogue of Microorganisms (GCM) 10K type strain sequencing project: providing services to taxonomists for standard genome sequencing and annotation.</title>
        <authorList>
            <consortium name="The Broad Institute Genomics Platform"/>
            <consortium name="The Broad Institute Genome Sequencing Center for Infectious Disease"/>
            <person name="Wu L."/>
            <person name="Ma J."/>
        </authorList>
    </citation>
    <scope>NUCLEOTIDE SEQUENCE [LARGE SCALE GENOMIC DNA]</scope>
    <source>
        <strain evidence="3">CGMCC 1.15297</strain>
    </source>
</reference>
<evidence type="ECO:0000313" key="2">
    <source>
        <dbReference type="EMBL" id="GFZ97775.1"/>
    </source>
</evidence>
<organism evidence="2 3">
    <name type="scientific">Blastomonas marina</name>
    <dbReference type="NCBI Taxonomy" id="1867408"/>
    <lineage>
        <taxon>Bacteria</taxon>
        <taxon>Pseudomonadati</taxon>
        <taxon>Pseudomonadota</taxon>
        <taxon>Alphaproteobacteria</taxon>
        <taxon>Sphingomonadales</taxon>
        <taxon>Sphingomonadaceae</taxon>
        <taxon>Blastomonas</taxon>
    </lineage>
</organism>
<accession>A0ABQ1F297</accession>
<dbReference type="Proteomes" id="UP000603317">
    <property type="component" value="Unassembled WGS sequence"/>
</dbReference>
<dbReference type="EMBL" id="BMID01000001">
    <property type="protein sequence ID" value="GFZ97775.1"/>
    <property type="molecule type" value="Genomic_DNA"/>
</dbReference>
<dbReference type="RefSeq" id="WP_229658029.1">
    <property type="nucleotide sequence ID" value="NZ_BMID01000001.1"/>
</dbReference>
<proteinExistence type="predicted"/>
<keyword evidence="3" id="KW-1185">Reference proteome</keyword>
<sequence>MRRIISTLAPVAALGLLAAPAVAQDDEDMTRGEKQLARMLDGREAGEAERCVRTFPSARITIVDGEGIIVRTGNRVYFNRTTNPEALDDDDILVIRRYSGDTRLCERETLETYSRTGMFFTGIVSLEEFVPYERADKDDA</sequence>
<protein>
    <submittedName>
        <fullName evidence="2">Uncharacterized protein</fullName>
    </submittedName>
</protein>
<evidence type="ECO:0000313" key="3">
    <source>
        <dbReference type="Proteomes" id="UP000603317"/>
    </source>
</evidence>
<evidence type="ECO:0000256" key="1">
    <source>
        <dbReference type="SAM" id="SignalP"/>
    </source>
</evidence>
<gene>
    <name evidence="2" type="ORF">GCM10010923_02280</name>
</gene>